<comment type="caution">
    <text evidence="5">The sequence shown here is derived from an EMBL/GenBank/DDBJ whole genome shotgun (WGS) entry which is preliminary data.</text>
</comment>
<evidence type="ECO:0000256" key="2">
    <source>
        <dbReference type="ARBA" id="ARBA00023134"/>
    </source>
</evidence>
<dbReference type="EMBL" id="LLXJ01000920">
    <property type="protein sequence ID" value="PKC05087.1"/>
    <property type="molecule type" value="Genomic_DNA"/>
</dbReference>
<dbReference type="InterPro" id="IPR006703">
    <property type="entry name" value="G_AIG1"/>
</dbReference>
<dbReference type="GO" id="GO:0016787">
    <property type="term" value="F:hydrolase activity"/>
    <property type="evidence" value="ECO:0007669"/>
    <property type="project" value="UniProtKB-KW"/>
</dbReference>
<dbReference type="VEuPathDB" id="FungiDB:RhiirA1_441677"/>
<dbReference type="VEuPathDB" id="FungiDB:FUN_021901"/>
<dbReference type="Proteomes" id="UP000232722">
    <property type="component" value="Unassembled WGS sequence"/>
</dbReference>
<proteinExistence type="predicted"/>
<protein>
    <submittedName>
        <fullName evidence="5">P-loop containing nucleoside triphosphate hydrolase protein</fullName>
    </submittedName>
</protein>
<dbReference type="InterPro" id="IPR027417">
    <property type="entry name" value="P-loop_NTPase"/>
</dbReference>
<dbReference type="VEuPathDB" id="FungiDB:RhiirFUN_000883"/>
<dbReference type="PANTHER" id="PTHR10903">
    <property type="entry name" value="GTPASE, IMAP FAMILY MEMBER-RELATED"/>
    <property type="match status" value="1"/>
</dbReference>
<dbReference type="PROSITE" id="PS51720">
    <property type="entry name" value="G_AIG1"/>
    <property type="match status" value="1"/>
</dbReference>
<dbReference type="PANTHER" id="PTHR10903:SF184">
    <property type="entry name" value="GTP-BINDING PROTEIN A"/>
    <property type="match status" value="1"/>
</dbReference>
<dbReference type="AlphaFoldDB" id="A0A2N0PE47"/>
<dbReference type="Pfam" id="PF04548">
    <property type="entry name" value="AIG1"/>
    <property type="match status" value="1"/>
</dbReference>
<reference evidence="5 6" key="2">
    <citation type="submission" date="2017-09" db="EMBL/GenBank/DDBJ databases">
        <title>Extensive intraspecific genome diversity in a model arbuscular mycorrhizal fungus.</title>
        <authorList>
            <person name="Chen E.C."/>
            <person name="Morin E."/>
            <person name="Beaudet D."/>
            <person name="Noel J."/>
            <person name="Ndikumana S."/>
            <person name="Charron P."/>
            <person name="St-Onge C."/>
            <person name="Giorgi J."/>
            <person name="Grigoriev I.V."/>
            <person name="Roux C."/>
            <person name="Martin F.M."/>
            <person name="Corradi N."/>
        </authorList>
    </citation>
    <scope>NUCLEOTIDE SEQUENCE [LARGE SCALE GENOMIC DNA]</scope>
    <source>
        <strain evidence="5 6">A5</strain>
    </source>
</reference>
<dbReference type="GO" id="GO:0005525">
    <property type="term" value="F:GTP binding"/>
    <property type="evidence" value="ECO:0007669"/>
    <property type="project" value="UniProtKB-KW"/>
</dbReference>
<dbReference type="VEuPathDB" id="FungiDB:RhiirFUN_000882"/>
<feature type="region of interest" description="Disordered" evidence="3">
    <location>
        <begin position="206"/>
        <end position="228"/>
    </location>
</feature>
<evidence type="ECO:0000259" key="4">
    <source>
        <dbReference type="PROSITE" id="PS51720"/>
    </source>
</evidence>
<dbReference type="InterPro" id="IPR045058">
    <property type="entry name" value="GIMA/IAN/Toc"/>
</dbReference>
<name>A0A2N0PE47_9GLOM</name>
<feature type="domain" description="AIG1-type G" evidence="4">
    <location>
        <begin position="3"/>
        <end position="217"/>
    </location>
</feature>
<keyword evidence="1" id="KW-0547">Nucleotide-binding</keyword>
<keyword evidence="2" id="KW-0342">GTP-binding</keyword>
<reference evidence="5 6" key="1">
    <citation type="submission" date="2016-04" db="EMBL/GenBank/DDBJ databases">
        <title>Genome analyses suggest a sexual origin of heterokaryosis in a supposedly ancient asexual fungus.</title>
        <authorList>
            <person name="Ropars J."/>
            <person name="Sedzielewska K."/>
            <person name="Noel J."/>
            <person name="Charron P."/>
            <person name="Farinelli L."/>
            <person name="Marton T."/>
            <person name="Kruger M."/>
            <person name="Pelin A."/>
            <person name="Brachmann A."/>
            <person name="Corradi N."/>
        </authorList>
    </citation>
    <scope>NUCLEOTIDE SEQUENCE [LARGE SCALE GENOMIC DNA]</scope>
    <source>
        <strain evidence="5 6">A5</strain>
    </source>
</reference>
<evidence type="ECO:0000313" key="6">
    <source>
        <dbReference type="Proteomes" id="UP000232722"/>
    </source>
</evidence>
<keyword evidence="5" id="KW-0378">Hydrolase</keyword>
<gene>
    <name evidence="5" type="ORF">RhiirA5_502342</name>
</gene>
<accession>A0A2N0PE47</accession>
<evidence type="ECO:0000256" key="3">
    <source>
        <dbReference type="SAM" id="MobiDB-lite"/>
    </source>
</evidence>
<organism evidence="5 6">
    <name type="scientific">Rhizophagus irregularis</name>
    <dbReference type="NCBI Taxonomy" id="588596"/>
    <lineage>
        <taxon>Eukaryota</taxon>
        <taxon>Fungi</taxon>
        <taxon>Fungi incertae sedis</taxon>
        <taxon>Mucoromycota</taxon>
        <taxon>Glomeromycotina</taxon>
        <taxon>Glomeromycetes</taxon>
        <taxon>Glomerales</taxon>
        <taxon>Glomeraceae</taxon>
        <taxon>Rhizophagus</taxon>
    </lineage>
</organism>
<evidence type="ECO:0000313" key="5">
    <source>
        <dbReference type="EMBL" id="PKC05087.1"/>
    </source>
</evidence>
<dbReference type="SUPFAM" id="SSF52540">
    <property type="entry name" value="P-loop containing nucleoside triphosphate hydrolases"/>
    <property type="match status" value="1"/>
</dbReference>
<evidence type="ECO:0000256" key="1">
    <source>
        <dbReference type="ARBA" id="ARBA00022741"/>
    </source>
</evidence>
<dbReference type="Gene3D" id="3.40.50.300">
    <property type="entry name" value="P-loop containing nucleotide triphosphate hydrolases"/>
    <property type="match status" value="1"/>
</dbReference>
<sequence>MNVQNEVVLLLGKTGAGKSTLGNQLLGNRDNKPFTASSSFKSKTSKCEVATLKINNKNYDLVDTPGLFDSHGNVDPLKEITEFVNQCAGGVRAILFILEAGRITDEEKNFLNIIRNFLGKDATNNFIVVFSKADPERVMDKQIDWNEIEILRSFITQIGYRWHVSPMRRYYNEDERKANEKRLMEIKECISHIQVLYTTTRFEENQKEQKRLKEETEKAERRKKEDDENKIREDAIRVYKAEQQAEQDKPLARQEELLTKQEELLTKQEELLTKHEELLAKHQELLEELEYERKRNLYKDSKLLEELEYERKRNLYHTNKDLNSRGFRKLSIEEKAIFGAKAGRALEPDNKVLASITGITGALFGLSKGISDELDDMMVQL</sequence>